<dbReference type="Proteomes" id="UP001497444">
    <property type="component" value="Unassembled WGS sequence"/>
</dbReference>
<comment type="caution">
    <text evidence="1">The sequence shown here is derived from an EMBL/GenBank/DDBJ whole genome shotgun (WGS) entry which is preliminary data.</text>
</comment>
<sequence>MAAIDSDAHRVEAKAQLDWVTEVQSALRRYQNYMDEEVLVFKLPDYLRSPPEDFTPKEWRFGLHNRGALHVGGSEAMKISAAAAFGLVGSAWDDFCDEIVDDCGRVLKSYGLHDQLTTNFNEREVKYLLALDALFLVLRFGSVSQVIPALESLLQSPYAIPRLQALALGDIVLLENQIPMELLRKVVKKCTSNNCLQSASSTHTNDDTAEEIEALDKILKEAMECASPFPDQLIIDGNDYTIREYLNLTYNPGTLGSCRHILDCVHNMICGPKDVARVPTHPHLSIQPAMSLKKTGIRLKKISGTLEHISFRRGCLYLPCIDLEDKTRALFHNLSLYESLCTDSCAFNQYMLLMLDLIHSKHDVKLLIDCGVIHNHLGNDMKALEMWSSLSKNFIITGSSADFHLMKAQIKKHCQTMKLEEYMCRLCNSL</sequence>
<dbReference type="InterPro" id="IPR004158">
    <property type="entry name" value="DUF247_pln"/>
</dbReference>
<reference evidence="1" key="1">
    <citation type="submission" date="2024-02" db="EMBL/GenBank/DDBJ databases">
        <authorList>
            <consortium name="ELIXIR-Norway"/>
            <consortium name="Elixir Norway"/>
        </authorList>
    </citation>
    <scope>NUCLEOTIDE SEQUENCE</scope>
</reference>
<keyword evidence="2" id="KW-1185">Reference proteome</keyword>
<dbReference type="PANTHER" id="PTHR31549:SF25">
    <property type="entry name" value="PROTEIN, PUTATIVE (DUF247)-RELATED"/>
    <property type="match status" value="1"/>
</dbReference>
<dbReference type="EMBL" id="CAXAQS010001007">
    <property type="protein sequence ID" value="CAK9254326.1"/>
    <property type="molecule type" value="Genomic_DNA"/>
</dbReference>
<dbReference type="PANTHER" id="PTHR31549">
    <property type="entry name" value="PROTEIN, PUTATIVE (DUF247)-RELATED-RELATED"/>
    <property type="match status" value="1"/>
</dbReference>
<accession>A0ABP0VK74</accession>
<organism evidence="1 2">
    <name type="scientific">Sphagnum jensenii</name>
    <dbReference type="NCBI Taxonomy" id="128206"/>
    <lineage>
        <taxon>Eukaryota</taxon>
        <taxon>Viridiplantae</taxon>
        <taxon>Streptophyta</taxon>
        <taxon>Embryophyta</taxon>
        <taxon>Bryophyta</taxon>
        <taxon>Sphagnophytina</taxon>
        <taxon>Sphagnopsida</taxon>
        <taxon>Sphagnales</taxon>
        <taxon>Sphagnaceae</taxon>
        <taxon>Sphagnum</taxon>
    </lineage>
</organism>
<evidence type="ECO:0000313" key="1">
    <source>
        <dbReference type="EMBL" id="CAK9254326.1"/>
    </source>
</evidence>
<protein>
    <submittedName>
        <fullName evidence="1">Uncharacterized protein</fullName>
    </submittedName>
</protein>
<dbReference type="Pfam" id="PF03140">
    <property type="entry name" value="DUF247"/>
    <property type="match status" value="1"/>
</dbReference>
<proteinExistence type="predicted"/>
<evidence type="ECO:0000313" key="2">
    <source>
        <dbReference type="Proteomes" id="UP001497444"/>
    </source>
</evidence>
<gene>
    <name evidence="1" type="ORF">CSSPJE1EN1_LOCUS29704</name>
</gene>
<name>A0ABP0VK74_9BRYO</name>